<proteinExistence type="predicted"/>
<dbReference type="InterPro" id="IPR016977">
    <property type="entry name" value="ComGF"/>
</dbReference>
<accession>A0A368XBQ2</accession>
<dbReference type="AlphaFoldDB" id="A0A368XBQ2"/>
<sequence>MTLKKLFKTFAFITQINKSEKGFTFISLLLAILLFTQVLFFISQIFPILQNKPNPDLTIFQFFHLLELEQMKSTKLLYQNQILLFNINDIEQVSISQFGTNIRRQVNQSGYEILLRNVEYYYLSPSPDETHIKIKIRVKGSKTYEKLFHINE</sequence>
<keyword evidence="1" id="KW-0812">Transmembrane</keyword>
<dbReference type="RefSeq" id="WP_114353667.1">
    <property type="nucleotide sequence ID" value="NZ_QPJJ01000011.1"/>
</dbReference>
<evidence type="ECO:0000256" key="1">
    <source>
        <dbReference type="SAM" id="Phobius"/>
    </source>
</evidence>
<organism evidence="2 3">
    <name type="scientific">Saliterribacillus persicus</name>
    <dbReference type="NCBI Taxonomy" id="930114"/>
    <lineage>
        <taxon>Bacteria</taxon>
        <taxon>Bacillati</taxon>
        <taxon>Bacillota</taxon>
        <taxon>Bacilli</taxon>
        <taxon>Bacillales</taxon>
        <taxon>Bacillaceae</taxon>
        <taxon>Saliterribacillus</taxon>
    </lineage>
</organism>
<feature type="transmembrane region" description="Helical" evidence="1">
    <location>
        <begin position="21"/>
        <end position="42"/>
    </location>
</feature>
<protein>
    <submittedName>
        <fullName evidence="2">Competence protein ComGF</fullName>
    </submittedName>
</protein>
<keyword evidence="1" id="KW-1133">Transmembrane helix</keyword>
<dbReference type="OrthoDB" id="2361316at2"/>
<dbReference type="Pfam" id="PF15980">
    <property type="entry name" value="ComGF"/>
    <property type="match status" value="1"/>
</dbReference>
<dbReference type="EMBL" id="QPJJ01000011">
    <property type="protein sequence ID" value="RCW65380.1"/>
    <property type="molecule type" value="Genomic_DNA"/>
</dbReference>
<evidence type="ECO:0000313" key="2">
    <source>
        <dbReference type="EMBL" id="RCW65380.1"/>
    </source>
</evidence>
<evidence type="ECO:0000313" key="3">
    <source>
        <dbReference type="Proteomes" id="UP000252585"/>
    </source>
</evidence>
<comment type="caution">
    <text evidence="2">The sequence shown here is derived from an EMBL/GenBank/DDBJ whole genome shotgun (WGS) entry which is preliminary data.</text>
</comment>
<keyword evidence="1" id="KW-0472">Membrane</keyword>
<dbReference type="Proteomes" id="UP000252585">
    <property type="component" value="Unassembled WGS sequence"/>
</dbReference>
<gene>
    <name evidence="2" type="ORF">DFR57_111115</name>
</gene>
<reference evidence="2 3" key="1">
    <citation type="submission" date="2018-07" db="EMBL/GenBank/DDBJ databases">
        <title>Genomic Encyclopedia of Type Strains, Phase IV (KMG-IV): sequencing the most valuable type-strain genomes for metagenomic binning, comparative biology and taxonomic classification.</title>
        <authorList>
            <person name="Goeker M."/>
        </authorList>
    </citation>
    <scope>NUCLEOTIDE SEQUENCE [LARGE SCALE GENOMIC DNA]</scope>
    <source>
        <strain evidence="2 3">DSM 27696</strain>
    </source>
</reference>
<keyword evidence="3" id="KW-1185">Reference proteome</keyword>
<name>A0A368XBQ2_9BACI</name>